<feature type="compositionally biased region" description="Low complexity" evidence="1">
    <location>
        <begin position="109"/>
        <end position="122"/>
    </location>
</feature>
<feature type="compositionally biased region" description="Acidic residues" evidence="1">
    <location>
        <begin position="679"/>
        <end position="690"/>
    </location>
</feature>
<feature type="region of interest" description="Disordered" evidence="1">
    <location>
        <begin position="1"/>
        <end position="500"/>
    </location>
</feature>
<feature type="compositionally biased region" description="Acidic residues" evidence="1">
    <location>
        <begin position="485"/>
        <end position="500"/>
    </location>
</feature>
<comment type="caution">
    <text evidence="2">The sequence shown here is derived from an EMBL/GenBank/DDBJ whole genome shotgun (WGS) entry which is preliminary data.</text>
</comment>
<feature type="compositionally biased region" description="Polar residues" evidence="1">
    <location>
        <begin position="13"/>
        <end position="27"/>
    </location>
</feature>
<name>A0A5D3B2T3_9TREE</name>
<keyword evidence="3" id="KW-1185">Reference proteome</keyword>
<dbReference type="PANTHER" id="PTHR38701:SF1">
    <property type="entry name" value="UP-REGULATED DURING SEPTATION PROTEIN 1 DOMAIN-CONTAINING PROTEIN"/>
    <property type="match status" value="1"/>
</dbReference>
<feature type="compositionally biased region" description="Polar residues" evidence="1">
    <location>
        <begin position="205"/>
        <end position="222"/>
    </location>
</feature>
<feature type="compositionally biased region" description="Low complexity" evidence="1">
    <location>
        <begin position="70"/>
        <end position="79"/>
    </location>
</feature>
<dbReference type="EMBL" id="NIDF01000019">
    <property type="protein sequence ID" value="TYJ56859.1"/>
    <property type="molecule type" value="Genomic_DNA"/>
</dbReference>
<proteinExistence type="predicted"/>
<dbReference type="Proteomes" id="UP000322245">
    <property type="component" value="Unassembled WGS sequence"/>
</dbReference>
<protein>
    <submittedName>
        <fullName evidence="2">Uncharacterized protein</fullName>
    </submittedName>
</protein>
<gene>
    <name evidence="2" type="ORF">B9479_002470</name>
</gene>
<evidence type="ECO:0000313" key="2">
    <source>
        <dbReference type="EMBL" id="TYJ56859.1"/>
    </source>
</evidence>
<feature type="compositionally biased region" description="Basic and acidic residues" evidence="1">
    <location>
        <begin position="645"/>
        <end position="662"/>
    </location>
</feature>
<feature type="compositionally biased region" description="Basic and acidic residues" evidence="1">
    <location>
        <begin position="717"/>
        <end position="727"/>
    </location>
</feature>
<feature type="region of interest" description="Disordered" evidence="1">
    <location>
        <begin position="645"/>
        <end position="727"/>
    </location>
</feature>
<reference evidence="2 3" key="1">
    <citation type="submission" date="2017-05" db="EMBL/GenBank/DDBJ databases">
        <title>The Genome Sequence of Tsuchiyaea wingfieldii DSM 27421.</title>
        <authorList>
            <person name="Cuomo C."/>
            <person name="Passer A."/>
            <person name="Billmyre B."/>
            <person name="Heitman J."/>
        </authorList>
    </citation>
    <scope>NUCLEOTIDE SEQUENCE [LARGE SCALE GENOMIC DNA]</scope>
    <source>
        <strain evidence="2 3">DSM 27421</strain>
    </source>
</reference>
<dbReference type="AlphaFoldDB" id="A0A5D3B2T3"/>
<accession>A0A5D3B2T3</accession>
<feature type="region of interest" description="Disordered" evidence="1">
    <location>
        <begin position="557"/>
        <end position="590"/>
    </location>
</feature>
<feature type="compositionally biased region" description="Basic and acidic residues" evidence="1">
    <location>
        <begin position="406"/>
        <end position="424"/>
    </location>
</feature>
<organism evidence="2 3">
    <name type="scientific">Cryptococcus floricola</name>
    <dbReference type="NCBI Taxonomy" id="2591691"/>
    <lineage>
        <taxon>Eukaryota</taxon>
        <taxon>Fungi</taxon>
        <taxon>Dikarya</taxon>
        <taxon>Basidiomycota</taxon>
        <taxon>Agaricomycotina</taxon>
        <taxon>Tremellomycetes</taxon>
        <taxon>Tremellales</taxon>
        <taxon>Cryptococcaceae</taxon>
        <taxon>Cryptococcus</taxon>
    </lineage>
</organism>
<feature type="compositionally biased region" description="Low complexity" evidence="1">
    <location>
        <begin position="337"/>
        <end position="347"/>
    </location>
</feature>
<feature type="compositionally biased region" description="Low complexity" evidence="1">
    <location>
        <begin position="277"/>
        <end position="309"/>
    </location>
</feature>
<dbReference type="PANTHER" id="PTHR38701">
    <property type="entry name" value="CHROMOSOME 8, WHOLE GENOME SHOTGUN SEQUENCE"/>
    <property type="match status" value="1"/>
</dbReference>
<feature type="compositionally biased region" description="Low complexity" evidence="1">
    <location>
        <begin position="134"/>
        <end position="150"/>
    </location>
</feature>
<evidence type="ECO:0000313" key="3">
    <source>
        <dbReference type="Proteomes" id="UP000322245"/>
    </source>
</evidence>
<feature type="compositionally biased region" description="Polar residues" evidence="1">
    <location>
        <begin position="175"/>
        <end position="191"/>
    </location>
</feature>
<sequence>MTDPLKPRRKVASQVSASPTPSSTPNRQPFKPTVRAKVAAGNIATPPSRDDRPGLQRPPSASSMRSYVTAPPSVSRARSPVPPAISPSTVSRIAARPPQRSPLTGVSRSSPAPGPSGTSTPTIARVKARSVIGSSPSPSSAPSASSSLSSRQTPEAQVRRSAADKAASAQMVGRTRTNSLRSAVSTNTTSGGERAPVVRSRPTKAASTPDATSLGIPSSAPSPTRIAEPSGHTSPAPVNGLGVDGAVFASSGWPQTSSPPSHSPYAIPLPAPPMERSPTSSISITTNRTIQIPHPTASAPTSPAPGSSHRLSTDAPLTAPRARGWSKSRLPAHAFVHQQQHQQQQQHKWPPSLPLPPSSPELRPVALPVLTPGVSTPGSSPGAGRWGGPLGEASRGETGEELGGEEGERERERKGSEGSGRDESQVSAVLLSPGSGSGRQSLSRAIRQLNLGPNGLPFENGHGIEGLPRGESLPNDTDHNGLEAQEGEGGEGGDRDDEVDDMLGVTEEQAKINRKIADLEISNASLMAINKMLETTKSKQRAEIVKLRRRLRETLSHHPLPNHHPSHPHSALSPLSASSFPHPQTSPTLSALTFDEDADPEHEHEHDHLQDDYHDAEMADPQLDARWQSIQTLVLEMHEKAREAVEKDAGRTLGGKEREGEGGGRVLGWVEVEARDREDGDGDGDGDVSVDSEGTPVESIIDDLLGGEGEGEESGTDDERPPRRGSF</sequence>
<feature type="compositionally biased region" description="Low complexity" evidence="1">
    <location>
        <begin position="568"/>
        <end position="583"/>
    </location>
</feature>
<evidence type="ECO:0000256" key="1">
    <source>
        <dbReference type="SAM" id="MobiDB-lite"/>
    </source>
</evidence>